<evidence type="ECO:0000313" key="3">
    <source>
        <dbReference type="EMBL" id="HIZ40311.1"/>
    </source>
</evidence>
<dbReference type="AlphaFoldDB" id="A0A9D2J8A1"/>
<accession>A0A9D2J8A1</accession>
<keyword evidence="1" id="KW-0689">Ribosomal protein</keyword>
<proteinExistence type="predicted"/>
<sequence>MIEYKAGYFATSLCGHDKGRLYMIVSEDGEMVGLCDGVHRLLANPKMKKKKHIQMMRSEKMADAFPALVQSADADMQIKKAVLAAGERK</sequence>
<reference evidence="3" key="2">
    <citation type="submission" date="2021-04" db="EMBL/GenBank/DDBJ databases">
        <authorList>
            <person name="Gilroy R."/>
        </authorList>
    </citation>
    <scope>NUCLEOTIDE SEQUENCE</scope>
    <source>
        <strain evidence="3">CHK179-28034</strain>
    </source>
</reference>
<dbReference type="CDD" id="cd06088">
    <property type="entry name" value="KOW_RPL14"/>
    <property type="match status" value="1"/>
</dbReference>
<evidence type="ECO:0000313" key="4">
    <source>
        <dbReference type="Proteomes" id="UP000824049"/>
    </source>
</evidence>
<dbReference type="Proteomes" id="UP000824049">
    <property type="component" value="Unassembled WGS sequence"/>
</dbReference>
<dbReference type="InterPro" id="IPR041985">
    <property type="entry name" value="Ribosomal_eL14_KOW"/>
</dbReference>
<protein>
    <submittedName>
        <fullName evidence="3">KOW domain-containing RNA-binding protein</fullName>
    </submittedName>
</protein>
<evidence type="ECO:0000256" key="1">
    <source>
        <dbReference type="ARBA" id="ARBA00022980"/>
    </source>
</evidence>
<evidence type="ECO:0000256" key="2">
    <source>
        <dbReference type="ARBA" id="ARBA00023274"/>
    </source>
</evidence>
<dbReference type="GO" id="GO:0005840">
    <property type="term" value="C:ribosome"/>
    <property type="evidence" value="ECO:0007669"/>
    <property type="project" value="UniProtKB-KW"/>
</dbReference>
<reference evidence="3" key="1">
    <citation type="journal article" date="2021" name="PeerJ">
        <title>Extensive microbial diversity within the chicken gut microbiome revealed by metagenomics and culture.</title>
        <authorList>
            <person name="Gilroy R."/>
            <person name="Ravi A."/>
            <person name="Getino M."/>
            <person name="Pursley I."/>
            <person name="Horton D.L."/>
            <person name="Alikhan N.F."/>
            <person name="Baker D."/>
            <person name="Gharbi K."/>
            <person name="Hall N."/>
            <person name="Watson M."/>
            <person name="Adriaenssens E.M."/>
            <person name="Foster-Nyarko E."/>
            <person name="Jarju S."/>
            <person name="Secka A."/>
            <person name="Antonio M."/>
            <person name="Oren A."/>
            <person name="Chaudhuri R.R."/>
            <person name="La Ragione R."/>
            <person name="Hildebrand F."/>
            <person name="Pallen M.J."/>
        </authorList>
    </citation>
    <scope>NUCLEOTIDE SEQUENCE</scope>
    <source>
        <strain evidence="3">CHK179-28034</strain>
    </source>
</reference>
<keyword evidence="2" id="KW-0687">Ribonucleoprotein</keyword>
<dbReference type="InterPro" id="IPR008991">
    <property type="entry name" value="Translation_prot_SH3-like_sf"/>
</dbReference>
<dbReference type="SUPFAM" id="SSF50104">
    <property type="entry name" value="Translation proteins SH3-like domain"/>
    <property type="match status" value="1"/>
</dbReference>
<comment type="caution">
    <text evidence="3">The sequence shown here is derived from an EMBL/GenBank/DDBJ whole genome shotgun (WGS) entry which is preliminary data.</text>
</comment>
<gene>
    <name evidence="3" type="ORF">H9968_10420</name>
</gene>
<organism evidence="3 4">
    <name type="scientific">Candidatus Anaerobutyricum stercoris</name>
    <dbReference type="NCBI Taxonomy" id="2838457"/>
    <lineage>
        <taxon>Bacteria</taxon>
        <taxon>Bacillati</taxon>
        <taxon>Bacillota</taxon>
        <taxon>Clostridia</taxon>
        <taxon>Lachnospirales</taxon>
        <taxon>Lachnospiraceae</taxon>
        <taxon>Anaerobutyricum</taxon>
    </lineage>
</organism>
<name>A0A9D2J8A1_9FIRM</name>
<dbReference type="EMBL" id="DXBR01000096">
    <property type="protein sequence ID" value="HIZ40311.1"/>
    <property type="molecule type" value="Genomic_DNA"/>
</dbReference>
<dbReference type="GO" id="GO:1990904">
    <property type="term" value="C:ribonucleoprotein complex"/>
    <property type="evidence" value="ECO:0007669"/>
    <property type="project" value="UniProtKB-KW"/>
</dbReference>